<sequence length="227" mass="25279">RVYLQHVNAFMKNTFIRSFNGVYTNATTIAPTHGAFPAFVAYIASVSEVLRLHIEGDAKFFNTPSDRLGGKCLADILGLPGTGWSETQASVEALKGKALEWKEAGGISPDTYSATELIANLSFIQEMRNDMQAEIDCLDEDGPIMTVSDEDLKRLIAENLDWFASQNDVTFLLPYVIAHHDPAVTPSWPPMKSEATAALPEFVKQHEESWQFAPYHPLTREKQTWSS</sequence>
<gene>
    <name evidence="1" type="ORF">FISHEDRAFT_32358</name>
</gene>
<proteinExistence type="predicted"/>
<dbReference type="OrthoDB" id="58416at2759"/>
<dbReference type="AlphaFoldDB" id="A0A0D7AR16"/>
<protein>
    <submittedName>
        <fullName evidence="1">Uncharacterized protein</fullName>
    </submittedName>
</protein>
<keyword evidence="2" id="KW-1185">Reference proteome</keyword>
<dbReference type="EMBL" id="KN881581">
    <property type="protein sequence ID" value="KIY54007.1"/>
    <property type="molecule type" value="Genomic_DNA"/>
</dbReference>
<accession>A0A0D7AR16</accession>
<evidence type="ECO:0000313" key="2">
    <source>
        <dbReference type="Proteomes" id="UP000054144"/>
    </source>
</evidence>
<feature type="non-terminal residue" evidence="1">
    <location>
        <position position="1"/>
    </location>
</feature>
<reference evidence="1 2" key="1">
    <citation type="journal article" date="2015" name="Fungal Genet. Biol.">
        <title>Evolution of novel wood decay mechanisms in Agaricales revealed by the genome sequences of Fistulina hepatica and Cylindrobasidium torrendii.</title>
        <authorList>
            <person name="Floudas D."/>
            <person name="Held B.W."/>
            <person name="Riley R."/>
            <person name="Nagy L.G."/>
            <person name="Koehler G."/>
            <person name="Ransdell A.S."/>
            <person name="Younus H."/>
            <person name="Chow J."/>
            <person name="Chiniquy J."/>
            <person name="Lipzen A."/>
            <person name="Tritt A."/>
            <person name="Sun H."/>
            <person name="Haridas S."/>
            <person name="LaButti K."/>
            <person name="Ohm R.A."/>
            <person name="Kues U."/>
            <person name="Blanchette R.A."/>
            <person name="Grigoriev I.V."/>
            <person name="Minto R.E."/>
            <person name="Hibbett D.S."/>
        </authorList>
    </citation>
    <scope>NUCLEOTIDE SEQUENCE [LARGE SCALE GENOMIC DNA]</scope>
    <source>
        <strain evidence="1 2">ATCC 64428</strain>
    </source>
</reference>
<name>A0A0D7AR16_9AGAR</name>
<evidence type="ECO:0000313" key="1">
    <source>
        <dbReference type="EMBL" id="KIY54007.1"/>
    </source>
</evidence>
<organism evidence="1 2">
    <name type="scientific">Fistulina hepatica ATCC 64428</name>
    <dbReference type="NCBI Taxonomy" id="1128425"/>
    <lineage>
        <taxon>Eukaryota</taxon>
        <taxon>Fungi</taxon>
        <taxon>Dikarya</taxon>
        <taxon>Basidiomycota</taxon>
        <taxon>Agaricomycotina</taxon>
        <taxon>Agaricomycetes</taxon>
        <taxon>Agaricomycetidae</taxon>
        <taxon>Agaricales</taxon>
        <taxon>Fistulinaceae</taxon>
        <taxon>Fistulina</taxon>
    </lineage>
</organism>
<dbReference type="Proteomes" id="UP000054144">
    <property type="component" value="Unassembled WGS sequence"/>
</dbReference>